<dbReference type="EMBL" id="SAYW01000007">
    <property type="protein sequence ID" value="RWU04328.1"/>
    <property type="molecule type" value="Genomic_DNA"/>
</dbReference>
<keyword evidence="3" id="KW-1185">Reference proteome</keyword>
<organism evidence="2 3">
    <name type="scientific">Pedobacter chitinilyticus</name>
    <dbReference type="NCBI Taxonomy" id="2233776"/>
    <lineage>
        <taxon>Bacteria</taxon>
        <taxon>Pseudomonadati</taxon>
        <taxon>Bacteroidota</taxon>
        <taxon>Sphingobacteriia</taxon>
        <taxon>Sphingobacteriales</taxon>
        <taxon>Sphingobacteriaceae</taxon>
        <taxon>Pedobacter</taxon>
    </lineage>
</organism>
<evidence type="ECO:0000313" key="2">
    <source>
        <dbReference type="EMBL" id="RWU04328.1"/>
    </source>
</evidence>
<dbReference type="InterPro" id="IPR017853">
    <property type="entry name" value="GH"/>
</dbReference>
<dbReference type="RefSeq" id="WP_113648926.1">
    <property type="nucleotide sequence ID" value="NZ_QMHN01000007.1"/>
</dbReference>
<evidence type="ECO:0000313" key="3">
    <source>
        <dbReference type="Proteomes" id="UP000284120"/>
    </source>
</evidence>
<dbReference type="Pfam" id="PF02065">
    <property type="entry name" value="Melibiase"/>
    <property type="match status" value="1"/>
</dbReference>
<evidence type="ECO:0000256" key="1">
    <source>
        <dbReference type="SAM" id="SignalP"/>
    </source>
</evidence>
<dbReference type="SUPFAM" id="SSF51445">
    <property type="entry name" value="(Trans)glycosidases"/>
    <property type="match status" value="1"/>
</dbReference>
<dbReference type="Gene3D" id="3.20.20.70">
    <property type="entry name" value="Aldolase class I"/>
    <property type="match status" value="1"/>
</dbReference>
<proteinExistence type="predicted"/>
<feature type="signal peptide" evidence="1">
    <location>
        <begin position="1"/>
        <end position="22"/>
    </location>
</feature>
<accession>A0A3S3QDX6</accession>
<comment type="caution">
    <text evidence="2">The sequence shown here is derived from an EMBL/GenBank/DDBJ whole genome shotgun (WGS) entry which is preliminary data.</text>
</comment>
<dbReference type="Proteomes" id="UP000284120">
    <property type="component" value="Unassembled WGS sequence"/>
</dbReference>
<dbReference type="InterPro" id="IPR013785">
    <property type="entry name" value="Aldolase_TIM"/>
</dbReference>
<feature type="chain" id="PRO_5018554012" evidence="1">
    <location>
        <begin position="23"/>
        <end position="687"/>
    </location>
</feature>
<gene>
    <name evidence="2" type="ORF">DPV69_18585</name>
</gene>
<name>A0A3S3QDX6_9SPHI</name>
<sequence>MKPIRRSIWIALLFLGVYTAQANSGYYSRLDKDTLVIGNQWMERKFLWNKGNVMTYSLTDKQAQQTWFNRLKTPDFQITKDAVASNGSYEAKEIKETSIHPNYLTVTISFTTGTLSVKKVYRIYENSPTIACDIYLKGSADFPVDNKVANAADRKNIEFAEDMKSQQLTAIIDQIKLDGFHWQTNIVEFFDVTDWNNNLVQERKFIPYRKTTYRGNLLLAHNNENNSGFFFLKEAPTSSVQLAYHGYDFTTDFNHFTMSGLGLTAADIKTEEWTKAYGGVIGVYSGSELAQLKALRSYQKNMRKLLPQRDEMVMMNTWGDRSQDSKVNEKFSLLEVEKAAELGISHFQIDDGWQVGKSPNSALAKGSFKNIWDNPDYWKPDPAKYPNGLHPIVKRGKELGVEICLWFNPSVQNDYADWEKDVNALVTLYQTYGIRTFKIDGLAIPNKQSEINLRKLFDGVLEKTNHEVVFNLDATAGRRAGYYTFNEYGNIFLENRYTDWQNYYPYWTLRNLWQLAKYVPAEKLQIEFLNKWRNADKYGKDIFAPNNYSFDYLFATTMAAQPLAWFEGTGLPAEALKIKNLIKAYRKIQHDFHKGIILPIGDEPSGRSWTGFQSINGNKGYFIFYREHTPNATSAVKTWLPAGTQIKCTPVLGNGKAINTTVSKTGSIEVSLPKINDFVMYQYEIIP</sequence>
<reference evidence="2 3" key="1">
    <citation type="submission" date="2018-06" db="EMBL/GenBank/DDBJ databases">
        <title>Pedobacter endophyticus sp. nov., an endophytic bacterium isolated from a leaf of Triticum aestivum.</title>
        <authorList>
            <person name="Zhang L."/>
        </authorList>
    </citation>
    <scope>NUCLEOTIDE SEQUENCE [LARGE SCALE GENOMIC DNA]</scope>
    <source>
        <strain evidence="2 3">CM134L-2</strain>
    </source>
</reference>
<protein>
    <submittedName>
        <fullName evidence="2">Alpha-galactosidase</fullName>
    </submittedName>
</protein>
<dbReference type="AlphaFoldDB" id="A0A3S3QDX6"/>
<keyword evidence="1" id="KW-0732">Signal</keyword>
<dbReference type="OrthoDB" id="9779211at2"/>